<dbReference type="AlphaFoldDB" id="M5DUP6"/>
<dbReference type="PANTHER" id="PTHR33695">
    <property type="entry name" value="LIPOPROTEIN SIGNAL PEPTIDASE"/>
    <property type="match status" value="1"/>
</dbReference>
<dbReference type="UniPathway" id="UPA00665"/>
<organism evidence="12 13">
    <name type="scientific">Thalassolituus oleivorans MIL-1</name>
    <dbReference type="NCBI Taxonomy" id="1298593"/>
    <lineage>
        <taxon>Bacteria</taxon>
        <taxon>Pseudomonadati</taxon>
        <taxon>Pseudomonadota</taxon>
        <taxon>Gammaproteobacteria</taxon>
        <taxon>Oceanospirillales</taxon>
        <taxon>Oceanospirillaceae</taxon>
        <taxon>Thalassolituus</taxon>
    </lineage>
</organism>
<dbReference type="GO" id="GO:0005886">
    <property type="term" value="C:plasma membrane"/>
    <property type="evidence" value="ECO:0007669"/>
    <property type="project" value="UniProtKB-SubCell"/>
</dbReference>
<dbReference type="NCBIfam" id="TIGR00077">
    <property type="entry name" value="lspA"/>
    <property type="match status" value="1"/>
</dbReference>
<feature type="transmembrane region" description="Helical" evidence="9">
    <location>
        <begin position="15"/>
        <end position="32"/>
    </location>
</feature>
<feature type="transmembrane region" description="Helical" evidence="9">
    <location>
        <begin position="100"/>
        <end position="119"/>
    </location>
</feature>
<accession>M5DUP6</accession>
<evidence type="ECO:0000256" key="3">
    <source>
        <dbReference type="ARBA" id="ARBA00022670"/>
    </source>
</evidence>
<dbReference type="eggNOG" id="COG0597">
    <property type="taxonomic scope" value="Bacteria"/>
</dbReference>
<dbReference type="Pfam" id="PF01252">
    <property type="entry name" value="Peptidase_A8"/>
    <property type="match status" value="1"/>
</dbReference>
<dbReference type="PROSITE" id="PS00855">
    <property type="entry name" value="SPASE_II"/>
    <property type="match status" value="1"/>
</dbReference>
<feature type="active site" evidence="9">
    <location>
        <position position="147"/>
    </location>
</feature>
<protein>
    <recommendedName>
        <fullName evidence="9">Lipoprotein signal peptidase</fullName>
        <ecNumber evidence="9">3.4.23.36</ecNumber>
    </recommendedName>
    <alternativeName>
        <fullName evidence="9">Prolipoprotein signal peptidase</fullName>
    </alternativeName>
    <alternativeName>
        <fullName evidence="9">Signal peptidase II</fullName>
        <shortName evidence="9">SPase II</shortName>
    </alternativeName>
</protein>
<name>M5DUP6_9GAMM</name>
<feature type="transmembrane region" description="Helical" evidence="9">
    <location>
        <begin position="73"/>
        <end position="93"/>
    </location>
</feature>
<dbReference type="PRINTS" id="PR00781">
    <property type="entry name" value="LIPOSIGPTASE"/>
</dbReference>
<dbReference type="PANTHER" id="PTHR33695:SF1">
    <property type="entry name" value="LIPOPROTEIN SIGNAL PEPTIDASE"/>
    <property type="match status" value="1"/>
</dbReference>
<evidence type="ECO:0000256" key="11">
    <source>
        <dbReference type="RuleBase" id="RU004181"/>
    </source>
</evidence>
<dbReference type="STRING" id="187493.CN03_04040"/>
<evidence type="ECO:0000313" key="12">
    <source>
        <dbReference type="EMBL" id="CCU73274.1"/>
    </source>
</evidence>
<keyword evidence="2 9" id="KW-1003">Cell membrane</keyword>
<evidence type="ECO:0000256" key="8">
    <source>
        <dbReference type="ARBA" id="ARBA00023136"/>
    </source>
</evidence>
<evidence type="ECO:0000256" key="9">
    <source>
        <dbReference type="HAMAP-Rule" id="MF_00161"/>
    </source>
</evidence>
<evidence type="ECO:0000256" key="2">
    <source>
        <dbReference type="ARBA" id="ARBA00022475"/>
    </source>
</evidence>
<evidence type="ECO:0000256" key="10">
    <source>
        <dbReference type="RuleBase" id="RU000594"/>
    </source>
</evidence>
<reference evidence="12 13" key="1">
    <citation type="journal article" date="2013" name="Genome Announc.">
        <title>Genome Sequence of Thalassolituus oleivorans MIL-1 (DSM 14913T).</title>
        <authorList>
            <person name="Golyshin P.N."/>
            <person name="Werner J."/>
            <person name="Chernikova T.N."/>
            <person name="Tran H."/>
            <person name="Ferrer M."/>
            <person name="Yakimov M.M."/>
            <person name="Teeling H."/>
            <person name="Golyshina O.V."/>
        </authorList>
    </citation>
    <scope>NUCLEOTIDE SEQUENCE [LARGE SCALE GENOMIC DNA]</scope>
    <source>
        <strain evidence="12 13">MIL-1</strain>
    </source>
</reference>
<feature type="transmembrane region" description="Helical" evidence="9">
    <location>
        <begin position="39"/>
        <end position="58"/>
    </location>
</feature>
<keyword evidence="4 9" id="KW-0812">Transmembrane</keyword>
<proteinExistence type="inferred from homology"/>
<comment type="subcellular location">
    <subcellularLocation>
        <location evidence="9">Cell membrane</location>
        <topology evidence="9">Multi-pass membrane protein</topology>
    </subcellularLocation>
</comment>
<dbReference type="InterPro" id="IPR001872">
    <property type="entry name" value="Peptidase_A8"/>
</dbReference>
<comment type="similarity">
    <text evidence="1 9 11">Belongs to the peptidase A8 family.</text>
</comment>
<keyword evidence="3 9" id="KW-0645">Protease</keyword>
<comment type="pathway">
    <text evidence="9">Protein modification; lipoprotein biosynthesis (signal peptide cleavage).</text>
</comment>
<feature type="transmembrane region" description="Helical" evidence="9">
    <location>
        <begin position="139"/>
        <end position="162"/>
    </location>
</feature>
<evidence type="ECO:0000313" key="13">
    <source>
        <dbReference type="Proteomes" id="UP000011866"/>
    </source>
</evidence>
<dbReference type="KEGG" id="tol:TOL_2878"/>
<dbReference type="HOGENOM" id="CLU_083252_4_0_6"/>
<comment type="function">
    <text evidence="9 10">This protein specifically catalyzes the removal of signal peptides from prolipoproteins.</text>
</comment>
<keyword evidence="8 9" id="KW-0472">Membrane</keyword>
<keyword evidence="7 9" id="KW-1133">Transmembrane helix</keyword>
<dbReference type="HAMAP" id="MF_00161">
    <property type="entry name" value="LspA"/>
    <property type="match status" value="1"/>
</dbReference>
<keyword evidence="13" id="KW-1185">Reference proteome</keyword>
<dbReference type="GeneID" id="79177624"/>
<evidence type="ECO:0000256" key="4">
    <source>
        <dbReference type="ARBA" id="ARBA00022692"/>
    </source>
</evidence>
<evidence type="ECO:0000256" key="5">
    <source>
        <dbReference type="ARBA" id="ARBA00022750"/>
    </source>
</evidence>
<sequence length="170" mass="18771">MTTNSAPEAMPLKNALVWLLLSVLVIVVDMITKQTAEALLEYANPVFVLPVLDFTLLYNKGAAFSFLADESGWQRWFFTTVSIGVSAMLIIWLKRLPRTAVLLPLALTLILGGAVGNLIDRILFGHVIDFISVHWENAYFPAFNVADSAITLGAILMGVDVIRDMFKSDK</sequence>
<evidence type="ECO:0000256" key="6">
    <source>
        <dbReference type="ARBA" id="ARBA00022801"/>
    </source>
</evidence>
<gene>
    <name evidence="9" type="primary">lspA</name>
    <name evidence="12" type="ORF">TOL_2878</name>
</gene>
<comment type="catalytic activity">
    <reaction evidence="9 10">
        <text>Release of signal peptides from bacterial membrane prolipoproteins. Hydrolyzes -Xaa-Yaa-Zaa-|-(S,diacylglyceryl)Cys-, in which Xaa is hydrophobic (preferably Leu), and Yaa (Ala or Ser) and Zaa (Gly or Ala) have small, neutral side chains.</text>
        <dbReference type="EC" id="3.4.23.36"/>
    </reaction>
</comment>
<dbReference type="EMBL" id="HF680312">
    <property type="protein sequence ID" value="CCU73274.1"/>
    <property type="molecule type" value="Genomic_DNA"/>
</dbReference>
<keyword evidence="5 9" id="KW-0064">Aspartyl protease</keyword>
<keyword evidence="6 9" id="KW-0378">Hydrolase</keyword>
<dbReference type="GO" id="GO:0004190">
    <property type="term" value="F:aspartic-type endopeptidase activity"/>
    <property type="evidence" value="ECO:0007669"/>
    <property type="project" value="UniProtKB-UniRule"/>
</dbReference>
<dbReference type="PATRIC" id="fig|1298593.3.peg.2778"/>
<dbReference type="Proteomes" id="UP000011866">
    <property type="component" value="Chromosome"/>
</dbReference>
<evidence type="ECO:0000256" key="1">
    <source>
        <dbReference type="ARBA" id="ARBA00006139"/>
    </source>
</evidence>
<dbReference type="RefSeq" id="WP_015487984.1">
    <property type="nucleotide sequence ID" value="NC_020888.1"/>
</dbReference>
<dbReference type="GO" id="GO:0006508">
    <property type="term" value="P:proteolysis"/>
    <property type="evidence" value="ECO:0007669"/>
    <property type="project" value="UniProtKB-KW"/>
</dbReference>
<feature type="active site" evidence="9">
    <location>
        <position position="129"/>
    </location>
</feature>
<dbReference type="EC" id="3.4.23.36" evidence="9"/>
<evidence type="ECO:0000256" key="7">
    <source>
        <dbReference type="ARBA" id="ARBA00022989"/>
    </source>
</evidence>